<feature type="transmembrane region" description="Helical" evidence="2">
    <location>
        <begin position="111"/>
        <end position="128"/>
    </location>
</feature>
<feature type="transmembrane region" description="Helical" evidence="2">
    <location>
        <begin position="140"/>
        <end position="161"/>
    </location>
</feature>
<comment type="caution">
    <text evidence="3">The sequence shown here is derived from an EMBL/GenBank/DDBJ whole genome shotgun (WGS) entry which is preliminary data.</text>
</comment>
<reference evidence="4" key="1">
    <citation type="submission" date="2021-03" db="EMBL/GenBank/DDBJ databases">
        <title>Genome of Cognatishimia sp. F0-27.</title>
        <authorList>
            <person name="Ping X."/>
        </authorList>
    </citation>
    <scope>NUCLEOTIDE SEQUENCE [LARGE SCALE GENOMIC DNA]</scope>
    <source>
        <strain evidence="4">E313</strain>
    </source>
</reference>
<evidence type="ECO:0000313" key="3">
    <source>
        <dbReference type="EMBL" id="MCC1483851.1"/>
    </source>
</evidence>
<dbReference type="PANTHER" id="PTHR33428:SF14">
    <property type="entry name" value="CARBOXYLESTERASE TYPE B DOMAIN-CONTAINING PROTEIN"/>
    <property type="match status" value="1"/>
</dbReference>
<feature type="transmembrane region" description="Helical" evidence="2">
    <location>
        <begin position="31"/>
        <end position="50"/>
    </location>
</feature>
<dbReference type="SUPFAM" id="SSF53474">
    <property type="entry name" value="alpha/beta-Hydrolases"/>
    <property type="match status" value="1"/>
</dbReference>
<keyword evidence="2" id="KW-0472">Membrane</keyword>
<feature type="transmembrane region" description="Helical" evidence="2">
    <location>
        <begin position="56"/>
        <end position="79"/>
    </location>
</feature>
<organism evidence="3 4">
    <name type="scientific">Winogradskyella immobilis</name>
    <dbReference type="NCBI Taxonomy" id="2816852"/>
    <lineage>
        <taxon>Bacteria</taxon>
        <taxon>Pseudomonadati</taxon>
        <taxon>Bacteroidota</taxon>
        <taxon>Flavobacteriia</taxon>
        <taxon>Flavobacteriales</taxon>
        <taxon>Flavobacteriaceae</taxon>
        <taxon>Winogradskyella</taxon>
    </lineage>
</organism>
<reference evidence="4" key="2">
    <citation type="submission" date="2023-07" db="EMBL/GenBank/DDBJ databases">
        <title>Genome of Winogradskyella sp. E313.</title>
        <authorList>
            <person name="Zhou Y."/>
        </authorList>
    </citation>
    <scope>NUCLEOTIDE SEQUENCE [LARGE SCALE GENOMIC DNA]</scope>
    <source>
        <strain evidence="4">E313</strain>
    </source>
</reference>
<feature type="transmembrane region" description="Helical" evidence="2">
    <location>
        <begin position="88"/>
        <end position="105"/>
    </location>
</feature>
<dbReference type="PANTHER" id="PTHR33428">
    <property type="entry name" value="CHLOROPHYLLASE-2, CHLOROPLASTIC"/>
    <property type="match status" value="1"/>
</dbReference>
<evidence type="ECO:0000256" key="2">
    <source>
        <dbReference type="SAM" id="Phobius"/>
    </source>
</evidence>
<keyword evidence="2" id="KW-1133">Transmembrane helix</keyword>
<feature type="compositionally biased region" description="Basic and acidic residues" evidence="1">
    <location>
        <begin position="699"/>
        <end position="718"/>
    </location>
</feature>
<name>A0ABS8ELP7_9FLAO</name>
<keyword evidence="4" id="KW-1185">Reference proteome</keyword>
<protein>
    <recommendedName>
        <fullName evidence="5">Chlorophyllase-like protein</fullName>
    </recommendedName>
</protein>
<sequence>MKRFFIRIGNWFKARAKSITPGKNAEKGASTVLLCITALLFLAYGFLTSYNMKDPWIFLFTIVIAALIVLATLLANWLLKLIFKIPKFFRLLIIVSYPLLLMVLLDTTLTLVVIVLCTLFGASIYALFKTKFKNLTLPKKIVSLIGFTGGLSGIIALIVFLNATGIEVDPIVNAAYTSETSITHITEASPAKKGTYTVKSLTYGSGKDKHQKHFGKDVDIKTDSVNGVAFLDNWEGISGWWRTKYWGFDSKALPLNAQVWYPEGEGPFPLVLMVHGNHSMQDFSDPGYAYLGELFASRGIIAASVDENFINLSWTDMFSDGLTKENDARGWILLEHLKLWHQWNEDSNHPFFNKIDTENLALIGHSRGGEAIAHAALLNTLPYYSDDATIPLDYNYNIKSIVAIAPVDGQYAPGNTRTKLKNVDYFTIHGAQDGDVSSFAGSRQYDRITYTDSTYHFKSGLYVYGANHGQFNTSWGNNDVGTPFTKLLNLEQLISAEDQQKIAKVYISAFLETTLKNNKSYLPLFTDVRTGKDWLPETIYLNQFEDSNTVFTNTFDEDFDVTTTTVKDSSSITSTNLTVWSEKQIPLKRGSKPNRGVFLGWHYKKEDIKTWKALDSTVTTPVNDTLIASYSIKFPKTITSVDSSSVFVFSMSESKGSTNPKASGKWVDDKNENEENNKSEDANKNDKNVENKASNENNANEKEAEESDGKKDDKTKKGKDPIDFSIALKDASGEIVYFPLSNFSALQRRLAVKVWKSDYNDSAKSENVMQLFSFPIEDMLKLNSNFNPQQITEIQFIFDRTDKGLVVIDNIGFMEQLN</sequence>
<dbReference type="Proteomes" id="UP000778797">
    <property type="component" value="Unassembled WGS sequence"/>
</dbReference>
<proteinExistence type="predicted"/>
<gene>
    <name evidence="3" type="ORF">J1C55_04550</name>
</gene>
<evidence type="ECO:0000256" key="1">
    <source>
        <dbReference type="SAM" id="MobiDB-lite"/>
    </source>
</evidence>
<dbReference type="InterPro" id="IPR029058">
    <property type="entry name" value="AB_hydrolase_fold"/>
</dbReference>
<feature type="region of interest" description="Disordered" evidence="1">
    <location>
        <begin position="652"/>
        <end position="718"/>
    </location>
</feature>
<feature type="compositionally biased region" description="Basic and acidic residues" evidence="1">
    <location>
        <begin position="666"/>
        <end position="690"/>
    </location>
</feature>
<evidence type="ECO:0000313" key="4">
    <source>
        <dbReference type="Proteomes" id="UP000778797"/>
    </source>
</evidence>
<evidence type="ECO:0008006" key="5">
    <source>
        <dbReference type="Google" id="ProtNLM"/>
    </source>
</evidence>
<dbReference type="EMBL" id="JAFMPT010000004">
    <property type="protein sequence ID" value="MCC1483851.1"/>
    <property type="molecule type" value="Genomic_DNA"/>
</dbReference>
<keyword evidence="2" id="KW-0812">Transmembrane</keyword>
<dbReference type="Gene3D" id="3.40.50.1820">
    <property type="entry name" value="alpha/beta hydrolase"/>
    <property type="match status" value="1"/>
</dbReference>
<dbReference type="RefSeq" id="WP_227476299.1">
    <property type="nucleotide sequence ID" value="NZ_JAFMPT010000004.1"/>
</dbReference>
<accession>A0ABS8ELP7</accession>